<feature type="domain" description="C-type lectin" evidence="1">
    <location>
        <begin position="172"/>
        <end position="289"/>
    </location>
</feature>
<dbReference type="InterPro" id="IPR050111">
    <property type="entry name" value="C-type_lectin/snaclec_domain"/>
</dbReference>
<dbReference type="Proteomes" id="UP001159405">
    <property type="component" value="Unassembled WGS sequence"/>
</dbReference>
<dbReference type="InterPro" id="IPR016187">
    <property type="entry name" value="CTDL_fold"/>
</dbReference>
<evidence type="ECO:0000313" key="2">
    <source>
        <dbReference type="EMBL" id="CAH3043612.1"/>
    </source>
</evidence>
<dbReference type="PANTHER" id="PTHR22803">
    <property type="entry name" value="MANNOSE, PHOSPHOLIPASE, LECTIN RECEPTOR RELATED"/>
    <property type="match status" value="1"/>
</dbReference>
<organism evidence="2 3">
    <name type="scientific">Porites lobata</name>
    <dbReference type="NCBI Taxonomy" id="104759"/>
    <lineage>
        <taxon>Eukaryota</taxon>
        <taxon>Metazoa</taxon>
        <taxon>Cnidaria</taxon>
        <taxon>Anthozoa</taxon>
        <taxon>Hexacorallia</taxon>
        <taxon>Scleractinia</taxon>
        <taxon>Fungiina</taxon>
        <taxon>Poritidae</taxon>
        <taxon>Porites</taxon>
    </lineage>
</organism>
<dbReference type="SMART" id="SM00034">
    <property type="entry name" value="CLECT"/>
    <property type="match status" value="2"/>
</dbReference>
<dbReference type="CDD" id="cd00037">
    <property type="entry name" value="CLECT"/>
    <property type="match status" value="2"/>
</dbReference>
<dbReference type="EMBL" id="CALNXK010000011">
    <property type="protein sequence ID" value="CAH3043612.1"/>
    <property type="molecule type" value="Genomic_DNA"/>
</dbReference>
<dbReference type="SUPFAM" id="SSF56436">
    <property type="entry name" value="C-type lectin-like"/>
    <property type="match status" value="2"/>
</dbReference>
<dbReference type="InterPro" id="IPR001304">
    <property type="entry name" value="C-type_lectin-like"/>
</dbReference>
<accession>A0ABN8N5H8</accession>
<dbReference type="PROSITE" id="PS50041">
    <property type="entry name" value="C_TYPE_LECTIN_2"/>
    <property type="match status" value="2"/>
</dbReference>
<dbReference type="Gene3D" id="3.10.100.10">
    <property type="entry name" value="Mannose-Binding Protein A, subunit A"/>
    <property type="match status" value="2"/>
</dbReference>
<proteinExistence type="predicted"/>
<keyword evidence="3" id="KW-1185">Reference proteome</keyword>
<gene>
    <name evidence="2" type="ORF">PLOB_00002554</name>
</gene>
<feature type="domain" description="C-type lectin" evidence="1">
    <location>
        <begin position="37"/>
        <end position="163"/>
    </location>
</feature>
<sequence length="294" mass="33958">MENLHTYLVAELSRVKRASGAPWVRKCYHCPSGWMKFKSYCYFVSNSIKSWHQAQAYCKGLGGELVKINSEEENGFVLKLVHKRAPSVKQVWIGLRWNACLRGFIWSDLSIPKYTSWAPLEPNGKAREPRGNMWTGRTTNLPFHAPGYWNECNCQTLVHTPCYHCPRGWMQFKSLCYFVSSSIKTWHQAQAYCKGLGGELVKINSDEENEFVLKLVHRRALSVKQVWIGLIWNARVRSFIWSDLSIPECKSWASGEPSRKAREQCSNMWTGKTTNLPSHAPGYWNDRICIWVFA</sequence>
<name>A0ABN8N5H8_9CNID</name>
<evidence type="ECO:0000259" key="1">
    <source>
        <dbReference type="PROSITE" id="PS50041"/>
    </source>
</evidence>
<reference evidence="2 3" key="1">
    <citation type="submission" date="2022-05" db="EMBL/GenBank/DDBJ databases">
        <authorList>
            <consortium name="Genoscope - CEA"/>
            <person name="William W."/>
        </authorList>
    </citation>
    <scope>NUCLEOTIDE SEQUENCE [LARGE SCALE GENOMIC DNA]</scope>
</reference>
<dbReference type="InterPro" id="IPR016186">
    <property type="entry name" value="C-type_lectin-like/link_sf"/>
</dbReference>
<protein>
    <recommendedName>
        <fullName evidence="1">C-type lectin domain-containing protein</fullName>
    </recommendedName>
</protein>
<dbReference type="Pfam" id="PF00059">
    <property type="entry name" value="Lectin_C"/>
    <property type="match status" value="2"/>
</dbReference>
<comment type="caution">
    <text evidence="2">The sequence shown here is derived from an EMBL/GenBank/DDBJ whole genome shotgun (WGS) entry which is preliminary data.</text>
</comment>
<evidence type="ECO:0000313" key="3">
    <source>
        <dbReference type="Proteomes" id="UP001159405"/>
    </source>
</evidence>